<evidence type="ECO:0000256" key="3">
    <source>
        <dbReference type="ARBA" id="ARBA00022617"/>
    </source>
</evidence>
<keyword evidence="3 8" id="KW-0349">Heme</keyword>
<evidence type="ECO:0000259" key="11">
    <source>
        <dbReference type="PROSITE" id="PS51007"/>
    </source>
</evidence>
<dbReference type="GO" id="GO:0020037">
    <property type="term" value="F:heme binding"/>
    <property type="evidence" value="ECO:0007669"/>
    <property type="project" value="InterPro"/>
</dbReference>
<keyword evidence="10" id="KW-0732">Signal</keyword>
<dbReference type="Gene3D" id="1.10.760.10">
    <property type="entry name" value="Cytochrome c-like domain"/>
    <property type="match status" value="2"/>
</dbReference>
<keyword evidence="6" id="KW-0249">Electron transport</keyword>
<dbReference type="AlphaFoldDB" id="A0A202B3T0"/>
<dbReference type="InterPro" id="IPR009056">
    <property type="entry name" value="Cyt_c-like_dom"/>
</dbReference>
<proteinExistence type="predicted"/>
<dbReference type="InterPro" id="IPR024167">
    <property type="entry name" value="Cytochrome_c4-like"/>
</dbReference>
<feature type="domain" description="Cytochrome c" evidence="11">
    <location>
        <begin position="116"/>
        <end position="202"/>
    </location>
</feature>
<feature type="binding site" description="axial binding residue" evidence="9">
    <location>
        <position position="141"/>
    </location>
    <ligand>
        <name>heme c</name>
        <dbReference type="ChEBI" id="CHEBI:61717"/>
        <label>2</label>
    </ligand>
    <ligandPart>
        <name>Fe</name>
        <dbReference type="ChEBI" id="CHEBI:18248"/>
    </ligandPart>
</feature>
<evidence type="ECO:0000256" key="9">
    <source>
        <dbReference type="PIRSR" id="PIRSR000005-2"/>
    </source>
</evidence>
<feature type="binding site" description="axial binding residue" evidence="9">
    <location>
        <position position="40"/>
    </location>
    <ligand>
        <name>heme c</name>
        <dbReference type="ChEBI" id="CHEBI:61717"/>
        <label>1</label>
    </ligand>
    <ligandPart>
        <name>Fe</name>
        <dbReference type="ChEBI" id="CHEBI:18248"/>
    </ligandPart>
</feature>
<dbReference type="PIRSF" id="PIRSF000005">
    <property type="entry name" value="Cytochrome_c4"/>
    <property type="match status" value="1"/>
</dbReference>
<keyword evidence="13" id="KW-1185">Reference proteome</keyword>
<dbReference type="Proteomes" id="UP000196342">
    <property type="component" value="Unassembled WGS sequence"/>
</dbReference>
<dbReference type="Pfam" id="PF00034">
    <property type="entry name" value="Cytochrom_C"/>
    <property type="match status" value="2"/>
</dbReference>
<feature type="signal peptide" evidence="10">
    <location>
        <begin position="1"/>
        <end position="26"/>
    </location>
</feature>
<feature type="chain" id="PRO_5011244605" description="Cytochrome c domain-containing protein" evidence="10">
    <location>
        <begin position="27"/>
        <end position="202"/>
    </location>
</feature>
<accession>A0A202B3T0</accession>
<evidence type="ECO:0000256" key="10">
    <source>
        <dbReference type="SAM" id="SignalP"/>
    </source>
</evidence>
<evidence type="ECO:0000256" key="7">
    <source>
        <dbReference type="ARBA" id="ARBA00023004"/>
    </source>
</evidence>
<evidence type="ECO:0000313" key="12">
    <source>
        <dbReference type="EMBL" id="OVE46237.1"/>
    </source>
</evidence>
<evidence type="ECO:0000256" key="1">
    <source>
        <dbReference type="ARBA" id="ARBA00004418"/>
    </source>
</evidence>
<feature type="binding site" description="covalent" evidence="8">
    <location>
        <position position="39"/>
    </location>
    <ligand>
        <name>heme c</name>
        <dbReference type="ChEBI" id="CHEBI:61717"/>
        <label>1</label>
    </ligand>
</feature>
<evidence type="ECO:0000256" key="6">
    <source>
        <dbReference type="ARBA" id="ARBA00022982"/>
    </source>
</evidence>
<feature type="binding site" description="covalent" evidence="8">
    <location>
        <position position="137"/>
    </location>
    <ligand>
        <name>heme c</name>
        <dbReference type="ChEBI" id="CHEBI:61717"/>
        <label>2</label>
    </ligand>
</feature>
<evidence type="ECO:0000256" key="8">
    <source>
        <dbReference type="PIRSR" id="PIRSR000005-1"/>
    </source>
</evidence>
<feature type="binding site" description="covalent" evidence="8">
    <location>
        <position position="140"/>
    </location>
    <ligand>
        <name>heme c</name>
        <dbReference type="ChEBI" id="CHEBI:61717"/>
        <label>2</label>
    </ligand>
</feature>
<dbReference type="InterPro" id="IPR036909">
    <property type="entry name" value="Cyt_c-like_dom_sf"/>
</dbReference>
<dbReference type="GO" id="GO:0005506">
    <property type="term" value="F:iron ion binding"/>
    <property type="evidence" value="ECO:0007669"/>
    <property type="project" value="InterPro"/>
</dbReference>
<gene>
    <name evidence="12" type="ORF">CBW21_19330</name>
</gene>
<keyword evidence="5" id="KW-0574">Periplasm</keyword>
<organism evidence="12 13">
    <name type="scientific">Chromobacterium violaceum</name>
    <dbReference type="NCBI Taxonomy" id="536"/>
    <lineage>
        <taxon>Bacteria</taxon>
        <taxon>Pseudomonadati</taxon>
        <taxon>Pseudomonadota</taxon>
        <taxon>Betaproteobacteria</taxon>
        <taxon>Neisseriales</taxon>
        <taxon>Chromobacteriaceae</taxon>
        <taxon>Chromobacterium</taxon>
    </lineage>
</organism>
<dbReference type="PANTHER" id="PTHR33751:SF9">
    <property type="entry name" value="CYTOCHROME C4"/>
    <property type="match status" value="1"/>
</dbReference>
<evidence type="ECO:0000256" key="4">
    <source>
        <dbReference type="ARBA" id="ARBA00022723"/>
    </source>
</evidence>
<dbReference type="GO" id="GO:0042597">
    <property type="term" value="C:periplasmic space"/>
    <property type="evidence" value="ECO:0007669"/>
    <property type="project" value="UniProtKB-SubCell"/>
</dbReference>
<keyword evidence="2" id="KW-0813">Transport</keyword>
<comment type="PTM">
    <text evidence="8">Binds 2 heme c groups covalently per subunit.</text>
</comment>
<feature type="binding site" description="covalent" evidence="8">
    <location>
        <position position="36"/>
    </location>
    <ligand>
        <name>heme c</name>
        <dbReference type="ChEBI" id="CHEBI:61717"/>
        <label>1</label>
    </ligand>
</feature>
<feature type="domain" description="Cytochrome c" evidence="11">
    <location>
        <begin position="20"/>
        <end position="103"/>
    </location>
</feature>
<dbReference type="InterPro" id="IPR050597">
    <property type="entry name" value="Cytochrome_c_Oxidase_Subunit"/>
</dbReference>
<comment type="subcellular location">
    <subcellularLocation>
        <location evidence="1">Periplasm</location>
    </subcellularLocation>
</comment>
<dbReference type="GO" id="GO:0009055">
    <property type="term" value="F:electron transfer activity"/>
    <property type="evidence" value="ECO:0007669"/>
    <property type="project" value="InterPro"/>
</dbReference>
<dbReference type="EMBL" id="NHOO01000020">
    <property type="protein sequence ID" value="OVE46237.1"/>
    <property type="molecule type" value="Genomic_DNA"/>
</dbReference>
<protein>
    <recommendedName>
        <fullName evidence="11">Cytochrome c domain-containing protein</fullName>
    </recommendedName>
</protein>
<keyword evidence="4 9" id="KW-0479">Metal-binding</keyword>
<keyword evidence="7 9" id="KW-0408">Iron</keyword>
<reference evidence="12 13" key="1">
    <citation type="submission" date="2017-05" db="EMBL/GenBank/DDBJ databases">
        <title>Chromobacterium violaceum GHPS1 isolated from Hydrocarbon polluted soil in French Guiana display an awesome secondary metabolite arsenal and a battery of drug and heavy-metal-resistance and detoxification of xenobiotics proteins.</title>
        <authorList>
            <person name="Belbahri L."/>
        </authorList>
    </citation>
    <scope>NUCLEOTIDE SEQUENCE [LARGE SCALE GENOMIC DNA]</scope>
    <source>
        <strain evidence="12 13">GHPS1</strain>
    </source>
</reference>
<dbReference type="PROSITE" id="PS51007">
    <property type="entry name" value="CYTC"/>
    <property type="match status" value="2"/>
</dbReference>
<dbReference type="SUPFAM" id="SSF46626">
    <property type="entry name" value="Cytochrome c"/>
    <property type="match status" value="2"/>
</dbReference>
<dbReference type="PANTHER" id="PTHR33751">
    <property type="entry name" value="CBB3-TYPE CYTOCHROME C OXIDASE SUBUNIT FIXP"/>
    <property type="match status" value="1"/>
</dbReference>
<evidence type="ECO:0000256" key="2">
    <source>
        <dbReference type="ARBA" id="ARBA00022448"/>
    </source>
</evidence>
<sequence>MEAAMKFWIGIALLGSGMLAGAPAGAEPAQQARQWCASCHGADGNGPGPAPRLAGQQAGYIAQQLQAFRLGQRVDGGAHAAALAALAREDEVKALAAYFAARRPARPKPAAGGDPALLAAGRKLYAEGNLAVGTPPCFSCHGDRGEGGSAAPGLAGQLPAYLARRMRVSDAPQPDAAMEMQEILKTMSADDIQALLAYLATL</sequence>
<feature type="binding site" description="axial binding residue" evidence="9">
    <location>
        <position position="180"/>
    </location>
    <ligand>
        <name>heme c</name>
        <dbReference type="ChEBI" id="CHEBI:61717"/>
        <label>2</label>
    </ligand>
    <ligandPart>
        <name>Fe</name>
        <dbReference type="ChEBI" id="CHEBI:18248"/>
    </ligandPart>
</feature>
<name>A0A202B3T0_CHRVL</name>
<evidence type="ECO:0000256" key="5">
    <source>
        <dbReference type="ARBA" id="ARBA00022764"/>
    </source>
</evidence>
<comment type="caution">
    <text evidence="12">The sequence shown here is derived from an EMBL/GenBank/DDBJ whole genome shotgun (WGS) entry which is preliminary data.</text>
</comment>
<evidence type="ECO:0000313" key="13">
    <source>
        <dbReference type="Proteomes" id="UP000196342"/>
    </source>
</evidence>